<name>A0A4Y2R581_ARAVE</name>
<evidence type="ECO:0000313" key="3">
    <source>
        <dbReference type="Proteomes" id="UP000499080"/>
    </source>
</evidence>
<dbReference type="AlphaFoldDB" id="A0A4Y2R581"/>
<dbReference type="EMBL" id="BGPR01225115">
    <property type="protein sequence ID" value="GBN70368.1"/>
    <property type="molecule type" value="Genomic_DNA"/>
</dbReference>
<accession>A0A4Y2R581</accession>
<dbReference type="Proteomes" id="UP000499080">
    <property type="component" value="Unassembled WGS sequence"/>
</dbReference>
<sequence>MDSLFVLFDSLCVYLSFFWLSLKDIDLPDQSCLFLHSNGLSATFTLQKYGVLKGFRARKESISCPGVLKITHRFEESAVLDRTYTKCLVILGRKACHCRTVLCGRQRKPSHLQGVAVLMNLHI</sequence>
<evidence type="ECO:0000313" key="2">
    <source>
        <dbReference type="EMBL" id="GBN70590.1"/>
    </source>
</evidence>
<dbReference type="EMBL" id="BGPR01225243">
    <property type="protein sequence ID" value="GBN70590.1"/>
    <property type="molecule type" value="Genomic_DNA"/>
</dbReference>
<comment type="caution">
    <text evidence="2">The sequence shown here is derived from an EMBL/GenBank/DDBJ whole genome shotgun (WGS) entry which is preliminary data.</text>
</comment>
<gene>
    <name evidence="2" type="ORF">AVEN_34052_1</name>
    <name evidence="1" type="ORF">AVEN_38211_1</name>
</gene>
<organism evidence="2 3">
    <name type="scientific">Araneus ventricosus</name>
    <name type="common">Orbweaver spider</name>
    <name type="synonym">Epeira ventricosa</name>
    <dbReference type="NCBI Taxonomy" id="182803"/>
    <lineage>
        <taxon>Eukaryota</taxon>
        <taxon>Metazoa</taxon>
        <taxon>Ecdysozoa</taxon>
        <taxon>Arthropoda</taxon>
        <taxon>Chelicerata</taxon>
        <taxon>Arachnida</taxon>
        <taxon>Araneae</taxon>
        <taxon>Araneomorphae</taxon>
        <taxon>Entelegynae</taxon>
        <taxon>Araneoidea</taxon>
        <taxon>Araneidae</taxon>
        <taxon>Araneus</taxon>
    </lineage>
</organism>
<protein>
    <submittedName>
        <fullName evidence="2">Uncharacterized protein</fullName>
    </submittedName>
</protein>
<evidence type="ECO:0000313" key="1">
    <source>
        <dbReference type="EMBL" id="GBN70368.1"/>
    </source>
</evidence>
<reference evidence="2 3" key="1">
    <citation type="journal article" date="2019" name="Sci. Rep.">
        <title>Orb-weaving spider Araneus ventricosus genome elucidates the spidroin gene catalogue.</title>
        <authorList>
            <person name="Kono N."/>
            <person name="Nakamura H."/>
            <person name="Ohtoshi R."/>
            <person name="Moran D.A.P."/>
            <person name="Shinohara A."/>
            <person name="Yoshida Y."/>
            <person name="Fujiwara M."/>
            <person name="Mori M."/>
            <person name="Tomita M."/>
            <person name="Arakawa K."/>
        </authorList>
    </citation>
    <scope>NUCLEOTIDE SEQUENCE [LARGE SCALE GENOMIC DNA]</scope>
</reference>
<proteinExistence type="predicted"/>
<keyword evidence="3" id="KW-1185">Reference proteome</keyword>